<evidence type="ECO:0000313" key="1">
    <source>
        <dbReference type="EMBL" id="CAG6727486.1"/>
    </source>
</evidence>
<organism evidence="1">
    <name type="scientific">Cacopsylla melanoneura</name>
    <dbReference type="NCBI Taxonomy" id="428564"/>
    <lineage>
        <taxon>Eukaryota</taxon>
        <taxon>Metazoa</taxon>
        <taxon>Ecdysozoa</taxon>
        <taxon>Arthropoda</taxon>
        <taxon>Hexapoda</taxon>
        <taxon>Insecta</taxon>
        <taxon>Pterygota</taxon>
        <taxon>Neoptera</taxon>
        <taxon>Paraneoptera</taxon>
        <taxon>Hemiptera</taxon>
        <taxon>Sternorrhyncha</taxon>
        <taxon>Psylloidea</taxon>
        <taxon>Psyllidae</taxon>
        <taxon>Psyllinae</taxon>
        <taxon>Cacopsylla</taxon>
    </lineage>
</organism>
<dbReference type="EMBL" id="HBUF01374142">
    <property type="protein sequence ID" value="CAG6727486.1"/>
    <property type="molecule type" value="Transcribed_RNA"/>
</dbReference>
<name>A0A8D8YF87_9HEMI</name>
<reference evidence="1" key="1">
    <citation type="submission" date="2021-05" db="EMBL/GenBank/DDBJ databases">
        <authorList>
            <person name="Alioto T."/>
            <person name="Alioto T."/>
            <person name="Gomez Garrido J."/>
        </authorList>
    </citation>
    <scope>NUCLEOTIDE SEQUENCE</scope>
</reference>
<dbReference type="EMBL" id="HBUF01374144">
    <property type="protein sequence ID" value="CAG6727488.1"/>
    <property type="molecule type" value="Transcribed_RNA"/>
</dbReference>
<dbReference type="AlphaFoldDB" id="A0A8D8YF87"/>
<sequence>MTVQPQPSMAKFTTVAQPSLTLPMTVQPQPSMTKFTTVTQPSLTLPMNVQPQPSMPKFTTVAQPSMADIGSKEKRNTVLSAAKLLNVYNLVPTTISWSV</sequence>
<proteinExistence type="predicted"/>
<accession>A0A8D8YF87</accession>
<protein>
    <submittedName>
        <fullName evidence="1">Uncharacterized protein</fullName>
    </submittedName>
</protein>